<comment type="caution">
    <text evidence="2">The sequence shown here is derived from an EMBL/GenBank/DDBJ whole genome shotgun (WGS) entry which is preliminary data.</text>
</comment>
<proteinExistence type="predicted"/>
<gene>
    <name evidence="2" type="ORF">EYF80_029833</name>
</gene>
<reference evidence="2 3" key="1">
    <citation type="submission" date="2019-03" db="EMBL/GenBank/DDBJ databases">
        <title>First draft genome of Liparis tanakae, snailfish: a comprehensive survey of snailfish specific genes.</title>
        <authorList>
            <person name="Kim W."/>
            <person name="Song I."/>
            <person name="Jeong J.-H."/>
            <person name="Kim D."/>
            <person name="Kim S."/>
            <person name="Ryu S."/>
            <person name="Song J.Y."/>
            <person name="Lee S.K."/>
        </authorList>
    </citation>
    <scope>NUCLEOTIDE SEQUENCE [LARGE SCALE GENOMIC DNA]</scope>
    <source>
        <tissue evidence="2">Muscle</tissue>
    </source>
</reference>
<evidence type="ECO:0000313" key="2">
    <source>
        <dbReference type="EMBL" id="TNN59991.1"/>
    </source>
</evidence>
<dbReference type="EMBL" id="SRLO01000343">
    <property type="protein sequence ID" value="TNN59991.1"/>
    <property type="molecule type" value="Genomic_DNA"/>
</dbReference>
<dbReference type="OrthoDB" id="10632990at2759"/>
<keyword evidence="3" id="KW-1185">Reference proteome</keyword>
<evidence type="ECO:0000313" key="3">
    <source>
        <dbReference type="Proteomes" id="UP000314294"/>
    </source>
</evidence>
<feature type="region of interest" description="Disordered" evidence="1">
    <location>
        <begin position="209"/>
        <end position="230"/>
    </location>
</feature>
<dbReference type="AlphaFoldDB" id="A0A4Z2H316"/>
<evidence type="ECO:0000256" key="1">
    <source>
        <dbReference type="SAM" id="MobiDB-lite"/>
    </source>
</evidence>
<name>A0A4Z2H316_9TELE</name>
<accession>A0A4Z2H316</accession>
<dbReference type="Proteomes" id="UP000314294">
    <property type="component" value="Unassembled WGS sequence"/>
</dbReference>
<sequence>MDIQSGVQQPEPRPFGSPLSGANQHNESDDRQTDASGGSSADSRSEDVQPANQKDHTIRGLPKKDQDQFSSSEALRPTMHLNLHGDPRPLALYPAPRVYPPHQLRRCWSEQRVEVNMDRHSEHHLHSRPPSVLHATDYLGDVATWLPSRLGSNSIPACHRSHAPPPDVKGQWRWADGLRRERSRSLPHTTLQSGKVGSSLRSILVMESDGPGPAASLCGPVKTGRVSARK</sequence>
<feature type="compositionally biased region" description="Basic and acidic residues" evidence="1">
    <location>
        <begin position="43"/>
        <end position="67"/>
    </location>
</feature>
<feature type="region of interest" description="Disordered" evidence="1">
    <location>
        <begin position="1"/>
        <end position="73"/>
    </location>
</feature>
<organism evidence="2 3">
    <name type="scientific">Liparis tanakae</name>
    <name type="common">Tanaka's snailfish</name>
    <dbReference type="NCBI Taxonomy" id="230148"/>
    <lineage>
        <taxon>Eukaryota</taxon>
        <taxon>Metazoa</taxon>
        <taxon>Chordata</taxon>
        <taxon>Craniata</taxon>
        <taxon>Vertebrata</taxon>
        <taxon>Euteleostomi</taxon>
        <taxon>Actinopterygii</taxon>
        <taxon>Neopterygii</taxon>
        <taxon>Teleostei</taxon>
        <taxon>Neoteleostei</taxon>
        <taxon>Acanthomorphata</taxon>
        <taxon>Eupercaria</taxon>
        <taxon>Perciformes</taxon>
        <taxon>Cottioidei</taxon>
        <taxon>Cottales</taxon>
        <taxon>Liparidae</taxon>
        <taxon>Liparis</taxon>
    </lineage>
</organism>
<protein>
    <submittedName>
        <fullName evidence="2">Uncharacterized protein</fullName>
    </submittedName>
</protein>